<organism evidence="4 5">
    <name type="scientific">Eutypa lata (strain UCR-EL1)</name>
    <name type="common">Grapevine dieback disease fungus</name>
    <name type="synonym">Eutypa armeniacae</name>
    <dbReference type="NCBI Taxonomy" id="1287681"/>
    <lineage>
        <taxon>Eukaryota</taxon>
        <taxon>Fungi</taxon>
        <taxon>Dikarya</taxon>
        <taxon>Ascomycota</taxon>
        <taxon>Pezizomycotina</taxon>
        <taxon>Sordariomycetes</taxon>
        <taxon>Xylariomycetidae</taxon>
        <taxon>Xylariales</taxon>
        <taxon>Diatrypaceae</taxon>
        <taxon>Eutypa</taxon>
    </lineage>
</organism>
<keyword evidence="3" id="KW-0812">Transmembrane</keyword>
<dbReference type="PANTHER" id="PTHR24320">
    <property type="entry name" value="RETINOL DEHYDROGENASE"/>
    <property type="match status" value="1"/>
</dbReference>
<dbReference type="GO" id="GO:0016491">
    <property type="term" value="F:oxidoreductase activity"/>
    <property type="evidence" value="ECO:0007669"/>
    <property type="project" value="UniProtKB-KW"/>
</dbReference>
<keyword evidence="5" id="KW-1185">Reference proteome</keyword>
<evidence type="ECO:0000256" key="2">
    <source>
        <dbReference type="ARBA" id="ARBA00023002"/>
    </source>
</evidence>
<protein>
    <submittedName>
        <fullName evidence="4">Putative short-chain protein</fullName>
    </submittedName>
</protein>
<dbReference type="PANTHER" id="PTHR24320:SF148">
    <property type="entry name" value="NAD(P)-BINDING ROSSMANN-FOLD SUPERFAMILY PROTEIN"/>
    <property type="match status" value="1"/>
</dbReference>
<gene>
    <name evidence="4" type="ORF">UCREL1_5328</name>
</gene>
<evidence type="ECO:0000313" key="4">
    <source>
        <dbReference type="EMBL" id="EMR67681.1"/>
    </source>
</evidence>
<evidence type="ECO:0000256" key="1">
    <source>
        <dbReference type="ARBA" id="ARBA00006484"/>
    </source>
</evidence>
<name>M7TCS2_EUTLA</name>
<feature type="transmembrane region" description="Helical" evidence="3">
    <location>
        <begin position="170"/>
        <end position="192"/>
    </location>
</feature>
<dbReference type="AlphaFoldDB" id="M7TCS2"/>
<dbReference type="InterPro" id="IPR036291">
    <property type="entry name" value="NAD(P)-bd_dom_sf"/>
</dbReference>
<comment type="similarity">
    <text evidence="1">Belongs to the short-chain dehydrogenases/reductases (SDR) family.</text>
</comment>
<dbReference type="KEGG" id="ela:UCREL1_5328"/>
<dbReference type="HOGENOM" id="CLU_010194_44_3_1"/>
<keyword evidence="3" id="KW-1133">Transmembrane helix</keyword>
<dbReference type="Gene3D" id="3.40.50.720">
    <property type="entry name" value="NAD(P)-binding Rossmann-like Domain"/>
    <property type="match status" value="1"/>
</dbReference>
<dbReference type="Proteomes" id="UP000012174">
    <property type="component" value="Unassembled WGS sequence"/>
</dbReference>
<proteinExistence type="inferred from homology"/>
<evidence type="ECO:0000313" key="5">
    <source>
        <dbReference type="Proteomes" id="UP000012174"/>
    </source>
</evidence>
<evidence type="ECO:0000256" key="3">
    <source>
        <dbReference type="SAM" id="Phobius"/>
    </source>
</evidence>
<dbReference type="OrthoDB" id="191139at2759"/>
<keyword evidence="3" id="KW-0472">Membrane</keyword>
<keyword evidence="2" id="KW-0560">Oxidoreductase</keyword>
<dbReference type="SUPFAM" id="SSF51735">
    <property type="entry name" value="NAD(P)-binding Rossmann-fold domains"/>
    <property type="match status" value="1"/>
</dbReference>
<dbReference type="eggNOG" id="KOG1208">
    <property type="taxonomic scope" value="Eukaryota"/>
</dbReference>
<sequence>MTKCLLTCRDLATYVTWLKVINARVAAGEIPPIRALVLNAGYQEFGTQTWTEEDELDMTFTVNYLGHWLLALPRDPRNVAKDAFTEDKYTTEILDHVDEIAKGTWSVNKDDTTAWVAGWRRYAASKLCGVTMIHEMQRRLDLDPVLKNIAVLALDPGAMATTLSRRSESWFFRVFIMQVLIPTFAALLVYFYPNGPFRTLGKSAGDVVTAAFDCGPPPLSERPKGLYLNGSELGEYNFEAKDPRNWDAVWRCSAKYAKLAKGETALEHWQ</sequence>
<reference evidence="5" key="1">
    <citation type="journal article" date="2013" name="Genome Announc.">
        <title>Draft genome sequence of the grapevine dieback fungus Eutypa lata UCR-EL1.</title>
        <authorList>
            <person name="Blanco-Ulate B."/>
            <person name="Rolshausen P.E."/>
            <person name="Cantu D."/>
        </authorList>
    </citation>
    <scope>NUCLEOTIDE SEQUENCE [LARGE SCALE GENOMIC DNA]</scope>
    <source>
        <strain evidence="5">UCR-EL1</strain>
    </source>
</reference>
<accession>M7TCS2</accession>
<dbReference type="OMA" id="TMLVNWE"/>
<dbReference type="EMBL" id="KB706384">
    <property type="protein sequence ID" value="EMR67681.1"/>
    <property type="molecule type" value="Genomic_DNA"/>
</dbReference>